<dbReference type="HOGENOM" id="CLU_020027_10_0_6"/>
<organism evidence="9 10">
    <name type="scientific">Vibrio alginolyticus (strain ATCC 17749 / DSM 2171 / NBRC 15630 / NCIMB 1903 / NCTC 12160 / XII-53)</name>
    <dbReference type="NCBI Taxonomy" id="1219076"/>
    <lineage>
        <taxon>Bacteria</taxon>
        <taxon>Pseudomonadati</taxon>
        <taxon>Pseudomonadota</taxon>
        <taxon>Gammaproteobacteria</taxon>
        <taxon>Vibrionales</taxon>
        <taxon>Vibrionaceae</taxon>
        <taxon>Vibrio</taxon>
    </lineage>
</organism>
<dbReference type="AlphaFoldDB" id="A0A2I3CPJ5"/>
<dbReference type="GO" id="GO:0046677">
    <property type="term" value="P:response to antibiotic"/>
    <property type="evidence" value="ECO:0007669"/>
    <property type="project" value="UniProtKB-UniRule"/>
</dbReference>
<proteinExistence type="inferred from homology"/>
<sequence length="383" mass="41934">MKLNNALLAILSLTSFVTFAKTELTVSSQLKSVVDECAKGLINEYDIPGLAVAVTIDGKRYFYNYGLADVSKGSLVTNDTIFELGSISKTFAATLTGYAQEKGKLNMDDKVKDYIPELENSALGNTKLVNVATYTAGGLPLQFPSEVTNDAEMMQYYKTWKPEYEAGTKRKYSNPSIGLFGYIGALSMKSDYTEMMETVILPELGMTNTFVDVPKDKLNNYAFGYSSEGNPVRVNPGILDAQAYGIKSTSSDMLQYIEANMGQAQLNNDMENALEQTHIKYFNTDTFTQAVGWEGYDYPVSLSQLLKGNSSDVILNAKPVQASESGTLGRDIWYNKTGSTGGFGAYVAYVPSEKIGIVILANKNYPNAERVEAAYHIISSVVK</sequence>
<keyword evidence="5 6" id="KW-0046">Antibiotic resistance</keyword>
<dbReference type="RefSeq" id="WP_017821906.1">
    <property type="nucleotide sequence ID" value="NC_022359.1"/>
</dbReference>
<dbReference type="GO" id="GO:0008800">
    <property type="term" value="F:beta-lactamase activity"/>
    <property type="evidence" value="ECO:0007669"/>
    <property type="project" value="UniProtKB-UniRule"/>
</dbReference>
<evidence type="ECO:0000256" key="7">
    <source>
        <dbReference type="SAM" id="SignalP"/>
    </source>
</evidence>
<gene>
    <name evidence="9" type="ORF">N646_3968</name>
</gene>
<dbReference type="EMBL" id="CP006719">
    <property type="protein sequence ID" value="AGV19777.1"/>
    <property type="molecule type" value="Genomic_DNA"/>
</dbReference>
<protein>
    <recommendedName>
        <fullName evidence="3 6">Beta-lactamase</fullName>
        <ecNumber evidence="3 6">3.5.2.6</ecNumber>
    </recommendedName>
</protein>
<evidence type="ECO:0000256" key="2">
    <source>
        <dbReference type="ARBA" id="ARBA00007840"/>
    </source>
</evidence>
<keyword evidence="7" id="KW-0732">Signal</keyword>
<accession>A0A2I3CPJ5</accession>
<evidence type="ECO:0000256" key="3">
    <source>
        <dbReference type="ARBA" id="ARBA00012865"/>
    </source>
</evidence>
<dbReference type="PANTHER" id="PTHR46825">
    <property type="entry name" value="D-ALANYL-D-ALANINE-CARBOXYPEPTIDASE/ENDOPEPTIDASE AMPH"/>
    <property type="match status" value="1"/>
</dbReference>
<feature type="domain" description="Beta-lactamase-related" evidence="8">
    <location>
        <begin position="35"/>
        <end position="378"/>
    </location>
</feature>
<dbReference type="InterPro" id="IPR001466">
    <property type="entry name" value="Beta-lactam-related"/>
</dbReference>
<dbReference type="SUPFAM" id="SSF56601">
    <property type="entry name" value="beta-lactamase/transpeptidase-like"/>
    <property type="match status" value="1"/>
</dbReference>
<dbReference type="Proteomes" id="UP000016714">
    <property type="component" value="Chromosome 2"/>
</dbReference>
<dbReference type="InterPro" id="IPR050491">
    <property type="entry name" value="AmpC-like"/>
</dbReference>
<dbReference type="InterPro" id="IPR058136">
    <property type="entry name" value="AmpC"/>
</dbReference>
<dbReference type="InterPro" id="IPR012338">
    <property type="entry name" value="Beta-lactam/transpept-like"/>
</dbReference>
<name>A0A2I3CPJ5_VIBAX</name>
<evidence type="ECO:0000256" key="1">
    <source>
        <dbReference type="ARBA" id="ARBA00001526"/>
    </source>
</evidence>
<keyword evidence="4 6" id="KW-0378">Hydrolase</keyword>
<comment type="similarity">
    <text evidence="2 6">Belongs to the class-C beta-lactamase family.</text>
</comment>
<evidence type="ECO:0000313" key="9">
    <source>
        <dbReference type="EMBL" id="AGV19777.1"/>
    </source>
</evidence>
<dbReference type="NCBIfam" id="NF033085">
    <property type="entry name" value="bla_class_C"/>
    <property type="match status" value="1"/>
</dbReference>
<dbReference type="KEGG" id="vag:N646_3968"/>
<reference evidence="9 10" key="1">
    <citation type="journal article" date="2015" name="Genome Announc.">
        <title>Complete genome sequence of Vibrio alginolyticus ATCC 17749.</title>
        <authorList>
            <person name="Liu X.F."/>
            <person name="Cao Y."/>
            <person name="Zhang H.L."/>
            <person name="Chen Y.J."/>
            <person name="Hu C.J."/>
        </authorList>
    </citation>
    <scope>NUCLEOTIDE SEQUENCE [LARGE SCALE GENOMIC DNA]</scope>
    <source>
        <strain evidence="10">ATCC 17749 / DSM 2171 / NBRC 15630 / NCIMB 1903 / NCTC 12160 / XII-53</strain>
    </source>
</reference>
<dbReference type="PANTHER" id="PTHR46825:SF8">
    <property type="entry name" value="BETA-LACTAMASE-RELATED"/>
    <property type="match status" value="1"/>
</dbReference>
<evidence type="ECO:0000259" key="8">
    <source>
        <dbReference type="Pfam" id="PF00144"/>
    </source>
</evidence>
<feature type="chain" id="PRO_5014178396" description="Beta-lactamase" evidence="7">
    <location>
        <begin position="21"/>
        <end position="383"/>
    </location>
</feature>
<evidence type="ECO:0000256" key="5">
    <source>
        <dbReference type="ARBA" id="ARBA00023251"/>
    </source>
</evidence>
<comment type="catalytic activity">
    <reaction evidence="1 6">
        <text>a beta-lactam + H2O = a substituted beta-amino acid</text>
        <dbReference type="Rhea" id="RHEA:20401"/>
        <dbReference type="ChEBI" id="CHEBI:15377"/>
        <dbReference type="ChEBI" id="CHEBI:35627"/>
        <dbReference type="ChEBI" id="CHEBI:140347"/>
        <dbReference type="EC" id="3.5.2.6"/>
    </reaction>
</comment>
<dbReference type="Gene3D" id="3.40.710.10">
    <property type="entry name" value="DD-peptidase/beta-lactamase superfamily"/>
    <property type="match status" value="1"/>
</dbReference>
<dbReference type="EC" id="3.5.2.6" evidence="3 6"/>
<feature type="signal peptide" evidence="7">
    <location>
        <begin position="1"/>
        <end position="20"/>
    </location>
</feature>
<evidence type="ECO:0000256" key="6">
    <source>
        <dbReference type="RuleBase" id="RU361140"/>
    </source>
</evidence>
<dbReference type="GO" id="GO:0030288">
    <property type="term" value="C:outer membrane-bounded periplasmic space"/>
    <property type="evidence" value="ECO:0007669"/>
    <property type="project" value="InterPro"/>
</dbReference>
<evidence type="ECO:0000256" key="4">
    <source>
        <dbReference type="ARBA" id="ARBA00022801"/>
    </source>
</evidence>
<dbReference type="GO" id="GO:0017001">
    <property type="term" value="P:antibiotic catabolic process"/>
    <property type="evidence" value="ECO:0007669"/>
    <property type="project" value="InterPro"/>
</dbReference>
<dbReference type="Pfam" id="PF00144">
    <property type="entry name" value="Beta-lactamase"/>
    <property type="match status" value="1"/>
</dbReference>
<evidence type="ECO:0000313" key="10">
    <source>
        <dbReference type="Proteomes" id="UP000016714"/>
    </source>
</evidence>
<dbReference type="InterPro" id="IPR001586">
    <property type="entry name" value="Beta-lactam_class-C_AS"/>
</dbReference>
<dbReference type="PROSITE" id="PS00336">
    <property type="entry name" value="BETA_LACTAMASE_C"/>
    <property type="match status" value="1"/>
</dbReference>